<accession>A0A0X8F920</accession>
<proteinExistence type="predicted"/>
<gene>
    <name evidence="2" type="ORF">CYJ27_01175</name>
</gene>
<dbReference type="KEGG" id="acg:AWM71_02160"/>
<dbReference type="AlphaFoldDB" id="A0A0X8F920"/>
<feature type="signal peptide" evidence="1">
    <location>
        <begin position="1"/>
        <end position="29"/>
    </location>
</feature>
<dbReference type="Pfam" id="PF06207">
    <property type="entry name" value="DUF1002"/>
    <property type="match status" value="1"/>
</dbReference>
<name>A0A0X8F920_9LACT</name>
<protein>
    <submittedName>
        <fullName evidence="2">DUF1002 domain-containing protein</fullName>
    </submittedName>
</protein>
<sequence length="316" mass="34747">MNILKKKATQLLLSLALIPLLLPSYTAKAANQETIFTYGESLTQPQLKETERLLNVPEKAKALPVYIKELNGLLQDTYPYSQVYSSTLITPTSNKGKVTVEILTPKTITAITPLQYENAALTAGATNVNIKVASAVEVDGSGALAGVYKAFQDSGKALNKEAVIVAQDELRTASNITKDNKNKPGYSDEALNAAIADMKTQIQQTKAKNGGSIDGNTIQLIVNNVINNYHLDQQLSPENIQQLQNLMHRFSQIELTEEQKKAISHFGKTLADKSGKLVDSAKSAWNNMDAKDKEGIMNFFRELWVSFKNLINSFLK</sequence>
<keyword evidence="1" id="KW-0732">Signal</keyword>
<feature type="chain" id="PRO_5007065995" evidence="1">
    <location>
        <begin position="30"/>
        <end position="316"/>
    </location>
</feature>
<evidence type="ECO:0000256" key="1">
    <source>
        <dbReference type="SAM" id="SignalP"/>
    </source>
</evidence>
<dbReference type="Proteomes" id="UP000234775">
    <property type="component" value="Unassembled WGS sequence"/>
</dbReference>
<reference evidence="2 3" key="1">
    <citation type="submission" date="2017-12" db="EMBL/GenBank/DDBJ databases">
        <title>Phylogenetic diversity of female urinary microbiome.</title>
        <authorList>
            <person name="Thomas-White K."/>
            <person name="Wolfe A.J."/>
        </authorList>
    </citation>
    <scope>NUCLEOTIDE SEQUENCE [LARGE SCALE GENOMIC DNA]</scope>
    <source>
        <strain evidence="2 3">UMB0844</strain>
    </source>
</reference>
<dbReference type="EMBL" id="PKGZ01000001">
    <property type="protein sequence ID" value="PKY92075.1"/>
    <property type="molecule type" value="Genomic_DNA"/>
</dbReference>
<dbReference type="InterPro" id="IPR009343">
    <property type="entry name" value="DUF1002"/>
</dbReference>
<evidence type="ECO:0000313" key="2">
    <source>
        <dbReference type="EMBL" id="PKY92075.1"/>
    </source>
</evidence>
<comment type="caution">
    <text evidence="2">The sequence shown here is derived from an EMBL/GenBank/DDBJ whole genome shotgun (WGS) entry which is preliminary data.</text>
</comment>
<keyword evidence="3" id="KW-1185">Reference proteome</keyword>
<organism evidence="2 3">
    <name type="scientific">Aerococcus christensenii</name>
    <dbReference type="NCBI Taxonomy" id="87541"/>
    <lineage>
        <taxon>Bacteria</taxon>
        <taxon>Bacillati</taxon>
        <taxon>Bacillota</taxon>
        <taxon>Bacilli</taxon>
        <taxon>Lactobacillales</taxon>
        <taxon>Aerococcaceae</taxon>
        <taxon>Aerococcus</taxon>
    </lineage>
</organism>
<dbReference type="RefSeq" id="WP_060776453.1">
    <property type="nucleotide sequence ID" value="NZ_CP014159.1"/>
</dbReference>
<evidence type="ECO:0000313" key="3">
    <source>
        <dbReference type="Proteomes" id="UP000234775"/>
    </source>
</evidence>